<keyword evidence="2" id="KW-1133">Transmembrane helix</keyword>
<evidence type="ECO:0000256" key="1">
    <source>
        <dbReference type="SAM" id="MobiDB-lite"/>
    </source>
</evidence>
<feature type="transmembrane region" description="Helical" evidence="2">
    <location>
        <begin position="310"/>
        <end position="329"/>
    </location>
</feature>
<dbReference type="Pfam" id="PF13349">
    <property type="entry name" value="DUF4097"/>
    <property type="match status" value="1"/>
</dbReference>
<protein>
    <recommendedName>
        <fullName evidence="3">DUF4097 domain-containing protein</fullName>
    </recommendedName>
</protein>
<name>A0ABQ0CUP9_9HYPO</name>
<feature type="region of interest" description="Disordered" evidence="1">
    <location>
        <begin position="272"/>
        <end position="291"/>
    </location>
</feature>
<accession>A0ABQ0CUP9</accession>
<feature type="region of interest" description="Disordered" evidence="1">
    <location>
        <begin position="1"/>
        <end position="35"/>
    </location>
</feature>
<proteinExistence type="predicted"/>
<evidence type="ECO:0000259" key="3">
    <source>
        <dbReference type="Pfam" id="PF13349"/>
    </source>
</evidence>
<dbReference type="EMBL" id="BAAFGZ010000254">
    <property type="protein sequence ID" value="GAB0137174.1"/>
    <property type="molecule type" value="Genomic_DNA"/>
</dbReference>
<dbReference type="Proteomes" id="UP001562357">
    <property type="component" value="Unassembled WGS sequence"/>
</dbReference>
<organism evidence="4 5">
    <name type="scientific">Epichloe bromicola</name>
    <dbReference type="NCBI Taxonomy" id="79588"/>
    <lineage>
        <taxon>Eukaryota</taxon>
        <taxon>Fungi</taxon>
        <taxon>Dikarya</taxon>
        <taxon>Ascomycota</taxon>
        <taxon>Pezizomycotina</taxon>
        <taxon>Sordariomycetes</taxon>
        <taxon>Hypocreomycetidae</taxon>
        <taxon>Hypocreales</taxon>
        <taxon>Clavicipitaceae</taxon>
        <taxon>Epichloe</taxon>
    </lineage>
</organism>
<keyword evidence="5" id="KW-1185">Reference proteome</keyword>
<dbReference type="InterPro" id="IPR025164">
    <property type="entry name" value="Toastrack_DUF4097"/>
</dbReference>
<sequence length="796" mass="85785">MPVPHSDNMCSVMGHDGASVSGDDRDGTLSPTDGYFHASRTSVAASSQPYIPGQGYLPQQRHQWTSSNVPVVPNVLVEDPTLQADESADKAKEAKAELERSVNNGYRHASSRAPYFMTHAEQAASGSTYASTSASAHASSAAYVGNATSPTPASMTFVSSPTHKYRRSDEEESPLLLTGHSIRLPSRYNSSGTTASARSSALNHADSQSRTHHQSHLDAPPAYSPSPSSPPSGVCFQGYRTFVPPHSGNPNDDDHNVDSDNMGLSEEHQALLPRQPQSMGGSPNGPPKSRWQRVKNVTHSLQMRGKVKTLLGIAVFLSIFLAILGSVSLSSGGRSRRPKGIIDQDPVRQPKMGGQRDLEWRPSDQCRNTPHKFDKTSSDITFDSGYTLSIEQRPGRKSHRKGRTPNISGQVLIYPSGENSKRGSVEIEIISNDDKLTADTIIAIEDDGKQAIKIITPHVLDWWEYNGEAPCIQMRVTVHVPQNSYLDSLGLDVVHLDVELAEGLAMGALDGPIIKTVVGNVNTPLAEIIEDDNVSPYSLQSRRIVVQTVSGDVKGWFPLYDLLKVGSASGNVYVEVVPKSADKDSARQAILSVDSISGNVRIKESLNFAVDGKKSGKKLPARDYVVKVETSSGNILADVAMTSRADFQSASGDLTLKLLPLLTKGSERSDLHTETTSGTTTVTVLRPLEIQLSADEKTFMTDIEARKAADGPPLSELQTRHGSTSGDIKLLYPSSWTGRFKAESISGSITAKGQDVKITRSSRGIPKKVEGEKGKGNSFAYMGSTSGDVELYVGKE</sequence>
<feature type="domain" description="DUF4097" evidence="3">
    <location>
        <begin position="468"/>
        <end position="684"/>
    </location>
</feature>
<gene>
    <name evidence="4" type="primary">g5454</name>
    <name evidence="4" type="ORF">EsDP_00005454</name>
</gene>
<feature type="compositionally biased region" description="Low complexity" evidence="1">
    <location>
        <begin position="190"/>
        <end position="201"/>
    </location>
</feature>
<feature type="compositionally biased region" description="Basic and acidic residues" evidence="1">
    <location>
        <begin position="340"/>
        <end position="364"/>
    </location>
</feature>
<keyword evidence="2" id="KW-0472">Membrane</keyword>
<keyword evidence="2" id="KW-0812">Transmembrane</keyword>
<feature type="region of interest" description="Disordered" evidence="1">
    <location>
        <begin position="147"/>
        <end position="261"/>
    </location>
</feature>
<evidence type="ECO:0000313" key="5">
    <source>
        <dbReference type="Proteomes" id="UP001562357"/>
    </source>
</evidence>
<evidence type="ECO:0000313" key="4">
    <source>
        <dbReference type="EMBL" id="GAB0137174.1"/>
    </source>
</evidence>
<feature type="compositionally biased region" description="Polar residues" evidence="1">
    <location>
        <begin position="147"/>
        <end position="162"/>
    </location>
</feature>
<comment type="caution">
    <text evidence="4">The sequence shown here is derived from an EMBL/GenBank/DDBJ whole genome shotgun (WGS) entry which is preliminary data.</text>
</comment>
<feature type="region of interest" description="Disordered" evidence="1">
    <location>
        <begin position="330"/>
        <end position="376"/>
    </location>
</feature>
<reference evidence="5" key="1">
    <citation type="submission" date="2024-06" db="EMBL/GenBank/DDBJ databases">
        <title>Draft Genome Sequences of Epichloe bromicola Strains Isolated from Elymus ciliaris.</title>
        <authorList>
            <consortium name="Epichloe bromicola genome sequencing consortium"/>
            <person name="Miura A."/>
            <person name="Imano S."/>
            <person name="Ashida A."/>
            <person name="Sato I."/>
            <person name="Chiba S."/>
            <person name="Tanaka A."/>
            <person name="Camagna M."/>
            <person name="Takemoto D."/>
        </authorList>
    </citation>
    <scope>NUCLEOTIDE SEQUENCE [LARGE SCALE GENOMIC DNA]</scope>
    <source>
        <strain evidence="5">DP</strain>
    </source>
</reference>
<evidence type="ECO:0000256" key="2">
    <source>
        <dbReference type="SAM" id="Phobius"/>
    </source>
</evidence>